<accession>A0A7J6RRQ5</accession>
<dbReference type="Proteomes" id="UP000553632">
    <property type="component" value="Unassembled WGS sequence"/>
</dbReference>
<dbReference type="EMBL" id="JABANM010003750">
    <property type="protein sequence ID" value="KAF4750317.1"/>
    <property type="molecule type" value="Genomic_DNA"/>
</dbReference>
<reference evidence="3 4" key="1">
    <citation type="submission" date="2020-04" db="EMBL/GenBank/DDBJ databases">
        <title>Perkinsus olseni comparative genomics.</title>
        <authorList>
            <person name="Bogema D.R."/>
        </authorList>
    </citation>
    <scope>NUCLEOTIDE SEQUENCE [LARGE SCALE GENOMIC DNA]</scope>
    <source>
        <strain evidence="2">ATCC PRA-205</strain>
        <strain evidence="1 3">ATCC PRA-207</strain>
    </source>
</reference>
<name>A0A7J6RRQ5_PEROL</name>
<keyword evidence="3" id="KW-1185">Reference proteome</keyword>
<gene>
    <name evidence="2" type="ORF">FOZ62_028510</name>
    <name evidence="1" type="ORF">FOZ63_030320</name>
</gene>
<organism evidence="1 3">
    <name type="scientific">Perkinsus olseni</name>
    <name type="common">Perkinsus atlanticus</name>
    <dbReference type="NCBI Taxonomy" id="32597"/>
    <lineage>
        <taxon>Eukaryota</taxon>
        <taxon>Sar</taxon>
        <taxon>Alveolata</taxon>
        <taxon>Perkinsozoa</taxon>
        <taxon>Perkinsea</taxon>
        <taxon>Perkinsida</taxon>
        <taxon>Perkinsidae</taxon>
        <taxon>Perkinsus</taxon>
    </lineage>
</organism>
<feature type="non-terminal residue" evidence="1">
    <location>
        <position position="1"/>
    </location>
</feature>
<dbReference type="EMBL" id="JABANO010023793">
    <property type="protein sequence ID" value="KAF4722936.1"/>
    <property type="molecule type" value="Genomic_DNA"/>
</dbReference>
<evidence type="ECO:0000313" key="4">
    <source>
        <dbReference type="Proteomes" id="UP000574390"/>
    </source>
</evidence>
<evidence type="ECO:0000313" key="1">
    <source>
        <dbReference type="EMBL" id="KAF4722936.1"/>
    </source>
</evidence>
<dbReference type="AlphaFoldDB" id="A0A7J6RRQ5"/>
<evidence type="ECO:0000313" key="2">
    <source>
        <dbReference type="EMBL" id="KAF4750317.1"/>
    </source>
</evidence>
<protein>
    <submittedName>
        <fullName evidence="1">Uncharacterized protein</fullName>
    </submittedName>
</protein>
<sequence length="111" mass="12603">MIKQFITLKELDENREDGADFVAFGHGAGGLSGKKYSTQKAGQDCLNKNLLVRPDLKTRPECRNARAIDARNYDCQPLGAAHPERWYLHPRSYATDGMNYKMKFKLPDNLT</sequence>
<evidence type="ECO:0000313" key="3">
    <source>
        <dbReference type="Proteomes" id="UP000553632"/>
    </source>
</evidence>
<proteinExistence type="predicted"/>
<dbReference type="Proteomes" id="UP000574390">
    <property type="component" value="Unassembled WGS sequence"/>
</dbReference>
<comment type="caution">
    <text evidence="1">The sequence shown here is derived from an EMBL/GenBank/DDBJ whole genome shotgun (WGS) entry which is preliminary data.</text>
</comment>